<dbReference type="InterPro" id="IPR050325">
    <property type="entry name" value="Prot/Nucl_acid_deglycase"/>
</dbReference>
<comment type="similarity">
    <text evidence="3">Belongs to the peptidase C56 family. HSP31-like subfamily.</text>
</comment>
<evidence type="ECO:0000256" key="1">
    <source>
        <dbReference type="ARBA" id="ARBA00023016"/>
    </source>
</evidence>
<evidence type="ECO:0000256" key="2">
    <source>
        <dbReference type="ARBA" id="ARBA00023239"/>
    </source>
</evidence>
<keyword evidence="1" id="KW-0346">Stress response</keyword>
<dbReference type="PANTHER" id="PTHR48094">
    <property type="entry name" value="PROTEIN/NUCLEIC ACID DEGLYCASE DJ-1-RELATED"/>
    <property type="match status" value="1"/>
</dbReference>
<dbReference type="InterPro" id="IPR002818">
    <property type="entry name" value="DJ-1/PfpI"/>
</dbReference>
<keyword evidence="5" id="KW-0315">Glutamine amidotransferase</keyword>
<evidence type="ECO:0000256" key="3">
    <source>
        <dbReference type="ARBA" id="ARBA00038493"/>
    </source>
</evidence>
<dbReference type="SUPFAM" id="SSF52317">
    <property type="entry name" value="Class I glutamine amidotransferase-like"/>
    <property type="match status" value="1"/>
</dbReference>
<dbReference type="Gene3D" id="3.40.50.880">
    <property type="match status" value="1"/>
</dbReference>
<name>A0ABV9K6R9_9PORP</name>
<protein>
    <submittedName>
        <fullName evidence="5">Type 1 glutamine amidotransferase domain-containing protein</fullName>
    </submittedName>
</protein>
<keyword evidence="2" id="KW-0456">Lyase</keyword>
<dbReference type="CDD" id="cd03141">
    <property type="entry name" value="GATase1_Hsp31_like"/>
    <property type="match status" value="1"/>
</dbReference>
<dbReference type="Pfam" id="PF01965">
    <property type="entry name" value="DJ-1_PfpI"/>
    <property type="match status" value="1"/>
</dbReference>
<reference evidence="6" key="1">
    <citation type="journal article" date="2019" name="Int. J. Syst. Evol. Microbiol.">
        <title>The Global Catalogue of Microorganisms (GCM) 10K type strain sequencing project: providing services to taxonomists for standard genome sequencing and annotation.</title>
        <authorList>
            <consortium name="The Broad Institute Genomics Platform"/>
            <consortium name="The Broad Institute Genome Sequencing Center for Infectious Disease"/>
            <person name="Wu L."/>
            <person name="Ma J."/>
        </authorList>
    </citation>
    <scope>NUCLEOTIDE SEQUENCE [LARGE SCALE GENOMIC DNA]</scope>
    <source>
        <strain evidence="6">CGMCC 4.7357</strain>
    </source>
</reference>
<gene>
    <name evidence="5" type="ORF">ACFO3G_02775</name>
</gene>
<feature type="domain" description="DJ-1/PfpI" evidence="4">
    <location>
        <begin position="27"/>
        <end position="224"/>
    </location>
</feature>
<comment type="caution">
    <text evidence="5">The sequence shown here is derived from an EMBL/GenBank/DDBJ whole genome shotgun (WGS) entry which is preliminary data.</text>
</comment>
<dbReference type="RefSeq" id="WP_380077781.1">
    <property type="nucleotide sequence ID" value="NZ_JBHSGO010000047.1"/>
</dbReference>
<dbReference type="Proteomes" id="UP001596020">
    <property type="component" value="Unassembled WGS sequence"/>
</dbReference>
<dbReference type="EMBL" id="JBHSGO010000047">
    <property type="protein sequence ID" value="MFC4665543.1"/>
    <property type="molecule type" value="Genomic_DNA"/>
</dbReference>
<dbReference type="InterPro" id="IPR029062">
    <property type="entry name" value="Class_I_gatase-like"/>
</dbReference>
<accession>A0ABV9K6R9</accession>
<dbReference type="PANTHER" id="PTHR48094:SF11">
    <property type="entry name" value="GLUTATHIONE-INDEPENDENT GLYOXALASE HSP31-RELATED"/>
    <property type="match status" value="1"/>
</dbReference>
<proteinExistence type="inferred from homology"/>
<organism evidence="5 6">
    <name type="scientific">Falsiporphyromonas endometrii</name>
    <dbReference type="NCBI Taxonomy" id="1387297"/>
    <lineage>
        <taxon>Bacteria</taxon>
        <taxon>Pseudomonadati</taxon>
        <taxon>Bacteroidota</taxon>
        <taxon>Bacteroidia</taxon>
        <taxon>Bacteroidales</taxon>
        <taxon>Porphyromonadaceae</taxon>
        <taxon>Falsiporphyromonas</taxon>
    </lineage>
</organism>
<sequence>MKKILAVVTNTPTYGETSLNTGLWLSELTHLYHLAKCEGFQIIVAGPKGGHVPIDPESLKSYLLDRISKGLWQNEDFRQELLHSRPLEEMKDKDFDLIYLAGGHGTMFDFPNCEALQYIIRRHYERGRLVAAICHGVSGLIHVTLHDGTPLIKDKKLTGFSWFEEIVARRKNFVPFSLEAKLKMQTPYYLKALLPMTSKVVVDGNLITGQNPFSSKVMAKVLIEKLRG</sequence>
<keyword evidence="6" id="KW-1185">Reference proteome</keyword>
<evidence type="ECO:0000259" key="4">
    <source>
        <dbReference type="Pfam" id="PF01965"/>
    </source>
</evidence>
<evidence type="ECO:0000313" key="6">
    <source>
        <dbReference type="Proteomes" id="UP001596020"/>
    </source>
</evidence>
<evidence type="ECO:0000313" key="5">
    <source>
        <dbReference type="EMBL" id="MFC4665543.1"/>
    </source>
</evidence>